<comment type="caution">
    <text evidence="2">The sequence shown here is derived from an EMBL/GenBank/DDBJ whole genome shotgun (WGS) entry which is preliminary data.</text>
</comment>
<feature type="region of interest" description="Disordered" evidence="1">
    <location>
        <begin position="106"/>
        <end position="126"/>
    </location>
</feature>
<evidence type="ECO:0000313" key="2">
    <source>
        <dbReference type="EMBL" id="MBX5087657.1"/>
    </source>
</evidence>
<evidence type="ECO:0000313" key="3">
    <source>
        <dbReference type="Proteomes" id="UP000770629"/>
    </source>
</evidence>
<accession>A0ABS7I747</accession>
<proteinExistence type="predicted"/>
<reference evidence="2 3" key="1">
    <citation type="submission" date="2020-04" db="EMBL/GenBank/DDBJ databases">
        <title>Global-level population genomics: horizontal gene transfer, symbiosis and evolution in Rhizobia.</title>
        <authorList>
            <person name="Gai Y."/>
        </authorList>
    </citation>
    <scope>NUCLEOTIDE SEQUENCE [LARGE SCALE GENOMIC DNA]</scope>
    <source>
        <strain evidence="2 3">BLR33</strain>
    </source>
</reference>
<name>A0ABS7I747_9HYPH</name>
<keyword evidence="3" id="KW-1185">Reference proteome</keyword>
<dbReference type="RefSeq" id="WP_221118081.1">
    <property type="nucleotide sequence ID" value="NZ_JABDXX010000010.1"/>
</dbReference>
<sequence length="126" mass="13474">MPFHLAVSTEKRSQSNRSSSPFFETLLHLGKLRRAPPESLPAEEILQLCCIRSLFWLGALEHAFGGMAGGVGHYGILSVAAGRIHPEQTAPASMAEFATFAKSGFAKQPAQPGGLGSRKAENVSRI</sequence>
<dbReference type="EMBL" id="JABDYF010000001">
    <property type="protein sequence ID" value="MBX5087657.1"/>
    <property type="molecule type" value="Genomic_DNA"/>
</dbReference>
<protein>
    <submittedName>
        <fullName evidence="2">Uncharacterized protein</fullName>
    </submittedName>
</protein>
<evidence type="ECO:0000256" key="1">
    <source>
        <dbReference type="SAM" id="MobiDB-lite"/>
    </source>
</evidence>
<gene>
    <name evidence="2" type="ORF">HJB60_00485</name>
</gene>
<organism evidence="2 3">
    <name type="scientific">Rhizobium lentis</name>
    <dbReference type="NCBI Taxonomy" id="1138194"/>
    <lineage>
        <taxon>Bacteria</taxon>
        <taxon>Pseudomonadati</taxon>
        <taxon>Pseudomonadota</taxon>
        <taxon>Alphaproteobacteria</taxon>
        <taxon>Hyphomicrobiales</taxon>
        <taxon>Rhizobiaceae</taxon>
        <taxon>Rhizobium/Agrobacterium group</taxon>
        <taxon>Rhizobium</taxon>
    </lineage>
</organism>
<dbReference type="Proteomes" id="UP000770629">
    <property type="component" value="Unassembled WGS sequence"/>
</dbReference>